<dbReference type="PROSITE" id="PS00211">
    <property type="entry name" value="ABC_TRANSPORTER_1"/>
    <property type="match status" value="1"/>
</dbReference>
<dbReference type="InterPro" id="IPR003439">
    <property type="entry name" value="ABC_transporter-like_ATP-bd"/>
</dbReference>
<keyword evidence="1" id="KW-0813">Transport</keyword>
<sequence length="235" mass="25726">MELLNVDINQAGYSGNPAVIKNVALSVKSGELVGLIGPNGAGKSTTIKAIMGLLPLMDGMVEFAGESKNYAYIPEQPVLYEGLTLWEHLELAAAAYEIERKVFVPRAEELLKLFRLAEVKHHLPGTFSKGMQQKVMLVVGFLLDPGVFVVDEPFMGLDPRGTKDFLAYLNQARAKGSGVLMCTHILDTAERICSSFILMNAGTVVARGDLKEIRERCQLPEGSLADCFDKLLEIR</sequence>
<evidence type="ECO:0000313" key="5">
    <source>
        <dbReference type="EMBL" id="TGE38919.1"/>
    </source>
</evidence>
<dbReference type="GO" id="GO:0005524">
    <property type="term" value="F:ATP binding"/>
    <property type="evidence" value="ECO:0007669"/>
    <property type="project" value="UniProtKB-KW"/>
</dbReference>
<dbReference type="RefSeq" id="WP_135545415.1">
    <property type="nucleotide sequence ID" value="NZ_SPQQ01000002.1"/>
</dbReference>
<protein>
    <submittedName>
        <fullName evidence="5">ABC transporter ATP-binding protein</fullName>
    </submittedName>
</protein>
<dbReference type="InterPro" id="IPR003593">
    <property type="entry name" value="AAA+_ATPase"/>
</dbReference>
<organism evidence="5 6">
    <name type="scientific">Desulfosporosinus fructosivorans</name>
    <dbReference type="NCBI Taxonomy" id="2018669"/>
    <lineage>
        <taxon>Bacteria</taxon>
        <taxon>Bacillati</taxon>
        <taxon>Bacillota</taxon>
        <taxon>Clostridia</taxon>
        <taxon>Eubacteriales</taxon>
        <taxon>Desulfitobacteriaceae</taxon>
        <taxon>Desulfosporosinus</taxon>
    </lineage>
</organism>
<dbReference type="PANTHER" id="PTHR42939">
    <property type="entry name" value="ABC TRANSPORTER ATP-BINDING PROTEIN ALBC-RELATED"/>
    <property type="match status" value="1"/>
</dbReference>
<evidence type="ECO:0000256" key="2">
    <source>
        <dbReference type="ARBA" id="ARBA00022741"/>
    </source>
</evidence>
<evidence type="ECO:0000259" key="4">
    <source>
        <dbReference type="PROSITE" id="PS50893"/>
    </source>
</evidence>
<keyword evidence="2" id="KW-0547">Nucleotide-binding</keyword>
<dbReference type="InterPro" id="IPR051782">
    <property type="entry name" value="ABC_Transporter_VariousFunc"/>
</dbReference>
<dbReference type="PANTHER" id="PTHR42939:SF2">
    <property type="entry name" value="ABC-TYPE TRANSPORTER ATP-BINDING PROTEIN ECSA"/>
    <property type="match status" value="1"/>
</dbReference>
<evidence type="ECO:0000313" key="6">
    <source>
        <dbReference type="Proteomes" id="UP000298460"/>
    </source>
</evidence>
<dbReference type="EMBL" id="SPQQ01000002">
    <property type="protein sequence ID" value="TGE38919.1"/>
    <property type="molecule type" value="Genomic_DNA"/>
</dbReference>
<dbReference type="CDD" id="cd03230">
    <property type="entry name" value="ABC_DR_subfamily_A"/>
    <property type="match status" value="1"/>
</dbReference>
<dbReference type="PROSITE" id="PS50893">
    <property type="entry name" value="ABC_TRANSPORTER_2"/>
    <property type="match status" value="1"/>
</dbReference>
<evidence type="ECO:0000256" key="3">
    <source>
        <dbReference type="ARBA" id="ARBA00022840"/>
    </source>
</evidence>
<dbReference type="Gene3D" id="3.40.50.300">
    <property type="entry name" value="P-loop containing nucleotide triphosphate hydrolases"/>
    <property type="match status" value="1"/>
</dbReference>
<dbReference type="OrthoDB" id="1805624at2"/>
<dbReference type="Pfam" id="PF00005">
    <property type="entry name" value="ABC_tran"/>
    <property type="match status" value="1"/>
</dbReference>
<dbReference type="Proteomes" id="UP000298460">
    <property type="component" value="Unassembled WGS sequence"/>
</dbReference>
<keyword evidence="3 5" id="KW-0067">ATP-binding</keyword>
<keyword evidence="6" id="KW-1185">Reference proteome</keyword>
<dbReference type="InterPro" id="IPR017871">
    <property type="entry name" value="ABC_transporter-like_CS"/>
</dbReference>
<feature type="domain" description="ABC transporter" evidence="4">
    <location>
        <begin position="3"/>
        <end position="226"/>
    </location>
</feature>
<dbReference type="SUPFAM" id="SSF52540">
    <property type="entry name" value="P-loop containing nucleoside triphosphate hydrolases"/>
    <property type="match status" value="1"/>
</dbReference>
<proteinExistence type="predicted"/>
<dbReference type="InterPro" id="IPR027417">
    <property type="entry name" value="P-loop_NTPase"/>
</dbReference>
<reference evidence="5 6" key="1">
    <citation type="submission" date="2019-03" db="EMBL/GenBank/DDBJ databases">
        <title>Draft Genome Sequence of Desulfosporosinus fructosivorans Strain 63.6F, Isolated from Marine Sediment in the Baltic Sea.</title>
        <authorList>
            <person name="Hausmann B."/>
            <person name="Vandieken V."/>
            <person name="Pjevac P."/>
            <person name="Schreck K."/>
            <person name="Herbold C.W."/>
            <person name="Loy A."/>
        </authorList>
    </citation>
    <scope>NUCLEOTIDE SEQUENCE [LARGE SCALE GENOMIC DNA]</scope>
    <source>
        <strain evidence="5 6">63.6F</strain>
    </source>
</reference>
<gene>
    <name evidence="5" type="ORF">E4K67_05450</name>
</gene>
<evidence type="ECO:0000256" key="1">
    <source>
        <dbReference type="ARBA" id="ARBA00022448"/>
    </source>
</evidence>
<dbReference type="SMART" id="SM00382">
    <property type="entry name" value="AAA"/>
    <property type="match status" value="1"/>
</dbReference>
<name>A0A4Z0R9H3_9FIRM</name>
<comment type="caution">
    <text evidence="5">The sequence shown here is derived from an EMBL/GenBank/DDBJ whole genome shotgun (WGS) entry which is preliminary data.</text>
</comment>
<dbReference type="GO" id="GO:0016887">
    <property type="term" value="F:ATP hydrolysis activity"/>
    <property type="evidence" value="ECO:0007669"/>
    <property type="project" value="InterPro"/>
</dbReference>
<dbReference type="AlphaFoldDB" id="A0A4Z0R9H3"/>
<accession>A0A4Z0R9H3</accession>